<dbReference type="PANTHER" id="PTHR30221:SF1">
    <property type="entry name" value="SMALL-CONDUCTANCE MECHANOSENSITIVE CHANNEL"/>
    <property type="match status" value="1"/>
</dbReference>
<organism evidence="2 3">
    <name type="scientific">bacterium (Candidatus Gribaldobacteria) CG10_big_fil_rev_8_21_14_0_10_37_46</name>
    <dbReference type="NCBI Taxonomy" id="2014276"/>
    <lineage>
        <taxon>Bacteria</taxon>
        <taxon>Candidatus Gribaldobacteria</taxon>
    </lineage>
</organism>
<feature type="transmembrane region" description="Helical" evidence="1">
    <location>
        <begin position="119"/>
        <end position="137"/>
    </location>
</feature>
<dbReference type="InterPro" id="IPR045275">
    <property type="entry name" value="MscS_archaea/bacteria_type"/>
</dbReference>
<feature type="transmembrane region" description="Helical" evidence="1">
    <location>
        <begin position="24"/>
        <end position="45"/>
    </location>
</feature>
<gene>
    <name evidence="2" type="ORF">COU02_00870</name>
</gene>
<protein>
    <recommendedName>
        <fullName evidence="4">Small-conductance mechanosensitive ion channel</fullName>
    </recommendedName>
</protein>
<dbReference type="GO" id="GO:0008381">
    <property type="term" value="F:mechanosensitive monoatomic ion channel activity"/>
    <property type="evidence" value="ECO:0007669"/>
    <property type="project" value="InterPro"/>
</dbReference>
<proteinExistence type="predicted"/>
<evidence type="ECO:0000313" key="3">
    <source>
        <dbReference type="Proteomes" id="UP000230882"/>
    </source>
</evidence>
<dbReference type="NCBIfam" id="NF033912">
    <property type="entry name" value="msc"/>
    <property type="match status" value="1"/>
</dbReference>
<dbReference type="Proteomes" id="UP000230882">
    <property type="component" value="Unassembled WGS sequence"/>
</dbReference>
<keyword evidence="1" id="KW-0472">Membrane</keyword>
<dbReference type="Pfam" id="PF05552">
    <property type="entry name" value="MS_channel_1st_1"/>
    <property type="match status" value="2"/>
</dbReference>
<sequence>MMIEDWSGITLLALQDFWQGFLNFMPRLIGAIVILLIGWFIADWIGKLITEILKRLKFDRIFERTQWQDALEKAEFKVSVSHFFGEVVQWILVIVFLLAAVEVLGSSQFAIFLNKIVNWLPNLVVSVAIFVVAIIIADFAKKIIQEVVEKAKVGYSGLIASIVQWAIWIFALFVILIQLGIAKELIQILFTGLIGLIVISWGIAFGLGGKDLAKDILEGIRNKLKK</sequence>
<accession>A0A2H0UWL0</accession>
<comment type="caution">
    <text evidence="2">The sequence shown here is derived from an EMBL/GenBank/DDBJ whole genome shotgun (WGS) entry which is preliminary data.</text>
</comment>
<keyword evidence="1" id="KW-1133">Transmembrane helix</keyword>
<keyword evidence="1" id="KW-0812">Transmembrane</keyword>
<feature type="transmembrane region" description="Helical" evidence="1">
    <location>
        <begin position="185"/>
        <end position="207"/>
    </location>
</feature>
<name>A0A2H0UWL0_9BACT</name>
<reference evidence="3" key="1">
    <citation type="submission" date="2017-09" db="EMBL/GenBank/DDBJ databases">
        <title>Depth-based differentiation of microbial function through sediment-hosted aquifers and enrichment of novel symbionts in the deep terrestrial subsurface.</title>
        <authorList>
            <person name="Probst A.J."/>
            <person name="Ladd B."/>
            <person name="Jarett J.K."/>
            <person name="Geller-Mcgrath D.E."/>
            <person name="Sieber C.M.K."/>
            <person name="Emerson J.B."/>
            <person name="Anantharaman K."/>
            <person name="Thomas B.C."/>
            <person name="Malmstrom R."/>
            <person name="Stieglmeier M."/>
            <person name="Klingl A."/>
            <person name="Woyke T."/>
            <person name="Ryan C.M."/>
            <person name="Banfield J.F."/>
        </authorList>
    </citation>
    <scope>NUCLEOTIDE SEQUENCE [LARGE SCALE GENOMIC DNA]</scope>
</reference>
<feature type="transmembrane region" description="Helical" evidence="1">
    <location>
        <begin position="158"/>
        <end position="179"/>
    </location>
</feature>
<evidence type="ECO:0008006" key="4">
    <source>
        <dbReference type="Google" id="ProtNLM"/>
    </source>
</evidence>
<dbReference type="InterPro" id="IPR008910">
    <property type="entry name" value="MSC_TM_helix"/>
</dbReference>
<dbReference type="PANTHER" id="PTHR30221">
    <property type="entry name" value="SMALL-CONDUCTANCE MECHANOSENSITIVE CHANNEL"/>
    <property type="match status" value="1"/>
</dbReference>
<feature type="transmembrane region" description="Helical" evidence="1">
    <location>
        <begin position="87"/>
        <end position="113"/>
    </location>
</feature>
<dbReference type="AlphaFoldDB" id="A0A2H0UWL0"/>
<evidence type="ECO:0000256" key="1">
    <source>
        <dbReference type="SAM" id="Phobius"/>
    </source>
</evidence>
<evidence type="ECO:0000313" key="2">
    <source>
        <dbReference type="EMBL" id="PIR91222.1"/>
    </source>
</evidence>
<dbReference type="Gene3D" id="1.10.287.1260">
    <property type="match status" value="2"/>
</dbReference>
<dbReference type="EMBL" id="PFAU01000021">
    <property type="protein sequence ID" value="PIR91222.1"/>
    <property type="molecule type" value="Genomic_DNA"/>
</dbReference>